<organism evidence="1 2">
    <name type="scientific">Petrolisthes cinctipes</name>
    <name type="common">Flat porcelain crab</name>
    <dbReference type="NCBI Taxonomy" id="88211"/>
    <lineage>
        <taxon>Eukaryota</taxon>
        <taxon>Metazoa</taxon>
        <taxon>Ecdysozoa</taxon>
        <taxon>Arthropoda</taxon>
        <taxon>Crustacea</taxon>
        <taxon>Multicrustacea</taxon>
        <taxon>Malacostraca</taxon>
        <taxon>Eumalacostraca</taxon>
        <taxon>Eucarida</taxon>
        <taxon>Decapoda</taxon>
        <taxon>Pleocyemata</taxon>
        <taxon>Anomura</taxon>
        <taxon>Galatheoidea</taxon>
        <taxon>Porcellanidae</taxon>
        <taxon>Petrolisthes</taxon>
    </lineage>
</organism>
<accession>A0AAE1KMY6</accession>
<comment type="caution">
    <text evidence="1">The sequence shown here is derived from an EMBL/GenBank/DDBJ whole genome shotgun (WGS) entry which is preliminary data.</text>
</comment>
<evidence type="ECO:0000313" key="1">
    <source>
        <dbReference type="EMBL" id="KAK3877012.1"/>
    </source>
</evidence>
<reference evidence="1" key="1">
    <citation type="submission" date="2023-10" db="EMBL/GenBank/DDBJ databases">
        <title>Genome assemblies of two species of porcelain crab, Petrolisthes cinctipes and Petrolisthes manimaculis (Anomura: Porcellanidae).</title>
        <authorList>
            <person name="Angst P."/>
        </authorList>
    </citation>
    <scope>NUCLEOTIDE SEQUENCE</scope>
    <source>
        <strain evidence="1">PB745_01</strain>
        <tissue evidence="1">Gill</tissue>
    </source>
</reference>
<keyword evidence="2" id="KW-1185">Reference proteome</keyword>
<dbReference type="EMBL" id="JAWQEG010001734">
    <property type="protein sequence ID" value="KAK3877012.1"/>
    <property type="molecule type" value="Genomic_DNA"/>
</dbReference>
<sequence>NCRLPITTPSFTSLQPLPLTKYHSHNTNTTSPASTMQQLFHQLHINSPTNTTSRDLSPPTPHHLFHHINSPTQHHITASTMQQQLSPPTPHHLFHQHYITSSINNFSTNTTSTLPTNTTSTLPPQQHYRKRTRGQNFGLLGKVVVVVGGLPTTDVSATMVSWQEE</sequence>
<evidence type="ECO:0000313" key="2">
    <source>
        <dbReference type="Proteomes" id="UP001286313"/>
    </source>
</evidence>
<feature type="non-terminal residue" evidence="1">
    <location>
        <position position="1"/>
    </location>
</feature>
<name>A0AAE1KMY6_PETCI</name>
<dbReference type="AlphaFoldDB" id="A0AAE1KMY6"/>
<proteinExistence type="predicted"/>
<gene>
    <name evidence="1" type="ORF">Pcinc_018228</name>
</gene>
<dbReference type="Proteomes" id="UP001286313">
    <property type="component" value="Unassembled WGS sequence"/>
</dbReference>
<protein>
    <submittedName>
        <fullName evidence="1">Uncharacterized protein</fullName>
    </submittedName>
</protein>